<evidence type="ECO:0000259" key="7">
    <source>
        <dbReference type="PROSITE" id="PS50089"/>
    </source>
</evidence>
<feature type="domain" description="RING-type" evidence="7">
    <location>
        <begin position="636"/>
        <end position="671"/>
    </location>
</feature>
<dbReference type="AlphaFoldDB" id="A0AAW1UB15"/>
<dbReference type="SMART" id="SM00369">
    <property type="entry name" value="LRR_TYP"/>
    <property type="match status" value="4"/>
</dbReference>
<dbReference type="InterPro" id="IPR050216">
    <property type="entry name" value="LRR_domain-containing"/>
</dbReference>
<keyword evidence="1" id="KW-0433">Leucine-rich repeat</keyword>
<dbReference type="EMBL" id="JARQZJ010000040">
    <property type="protein sequence ID" value="KAK9877235.1"/>
    <property type="molecule type" value="Genomic_DNA"/>
</dbReference>
<dbReference type="InterPro" id="IPR013083">
    <property type="entry name" value="Znf_RING/FYVE/PHD"/>
</dbReference>
<comment type="caution">
    <text evidence="8">The sequence shown here is derived from an EMBL/GenBank/DDBJ whole genome shotgun (WGS) entry which is preliminary data.</text>
</comment>
<keyword evidence="2" id="KW-0479">Metal-binding</keyword>
<protein>
    <recommendedName>
        <fullName evidence="7">RING-type domain-containing protein</fullName>
    </recommendedName>
</protein>
<keyword evidence="3" id="KW-0677">Repeat</keyword>
<dbReference type="Pfam" id="PF13920">
    <property type="entry name" value="zf-C3HC4_3"/>
    <property type="match status" value="1"/>
</dbReference>
<reference evidence="8 9" key="1">
    <citation type="submission" date="2023-03" db="EMBL/GenBank/DDBJ databases">
        <title>Genome insight into feeding habits of ladybird beetles.</title>
        <authorList>
            <person name="Li H.-S."/>
            <person name="Huang Y.-H."/>
            <person name="Pang H."/>
        </authorList>
    </citation>
    <scope>NUCLEOTIDE SEQUENCE [LARGE SCALE GENOMIC DNA]</scope>
    <source>
        <strain evidence="8">SYSU_2023b</strain>
        <tissue evidence="8">Whole body</tissue>
    </source>
</reference>
<dbReference type="GO" id="GO:0008270">
    <property type="term" value="F:zinc ion binding"/>
    <property type="evidence" value="ECO:0007669"/>
    <property type="project" value="UniProtKB-KW"/>
</dbReference>
<evidence type="ECO:0000313" key="8">
    <source>
        <dbReference type="EMBL" id="KAK9877235.1"/>
    </source>
</evidence>
<evidence type="ECO:0000256" key="4">
    <source>
        <dbReference type="ARBA" id="ARBA00022771"/>
    </source>
</evidence>
<evidence type="ECO:0000256" key="1">
    <source>
        <dbReference type="ARBA" id="ARBA00022614"/>
    </source>
</evidence>
<dbReference type="SUPFAM" id="SSF52058">
    <property type="entry name" value="L domain-like"/>
    <property type="match status" value="1"/>
</dbReference>
<evidence type="ECO:0000256" key="6">
    <source>
        <dbReference type="PROSITE-ProRule" id="PRU00175"/>
    </source>
</evidence>
<dbReference type="Gene3D" id="3.30.40.10">
    <property type="entry name" value="Zinc/RING finger domain, C3HC4 (zinc finger)"/>
    <property type="match status" value="1"/>
</dbReference>
<dbReference type="Pfam" id="PF00560">
    <property type="entry name" value="LRR_1"/>
    <property type="match status" value="1"/>
</dbReference>
<sequence>MFFLKTKRESRAKLEHKLYLAKETPEPIFDLSECDIKEVPQGIYSLCRVFLKETLRLNSNNLTSLSGGGSLIDLRLLKVLNISYNKFAILPDDIGVLVNLQEFYASHNSLKTLPDTVCNLQNLQILDVSSNNLKELPEDIGNLLSLRSLELINNKLKKLPTSICKAQRLTRITLDTKNFEYPPEEVAQRGLEALMQYICDDTGIEYKKTEELSDVLKDVEESVSSFEEDDKLFQQNRTRQFLEIEKHNEILQRQELELATAQKVNREKLLQDIVQEQDEFDSRLAELQYVKEQDKFRLIEQLHEEQNAYVAIEQLLAINRQPLAFLLEYEKLEEEKLMSAANAYTMQMKKTEILDAMKDILQQESAQFDQIYQQRVEITKSILQRETEWTNKVSEFMNIHDSSKKNVVQKLLSDMELQKAALGTLLERNDARSWGLVQQVTLVESQLAALTQIELDRRKLQLDEQVNDFAQKRMELSVLLMDLLDQQDIRRSEILDTLKSLEENWDKQSQDYWLKQYGDLLQRTPEGLREAQKNIDPLLGEALLMNGVIHCLPYLSKILQGDSKTKLLDDDTLLNAGVTSRQERLHILDAFKFYEKQKTQIEKEKFTENEMTDVAQGPSAPPLDHLKFVGGPLTECIICMDKECQVIFVPCGHIICCLKCSTAVSECPLCRADIDRKIRILL</sequence>
<dbReference type="PROSITE" id="PS50089">
    <property type="entry name" value="ZF_RING_2"/>
    <property type="match status" value="1"/>
</dbReference>
<accession>A0AAW1UB15</accession>
<dbReference type="CDD" id="cd16515">
    <property type="entry name" value="RING-HC_LRSAM1"/>
    <property type="match status" value="1"/>
</dbReference>
<dbReference type="InterPro" id="IPR001611">
    <property type="entry name" value="Leu-rich_rpt"/>
</dbReference>
<evidence type="ECO:0000256" key="2">
    <source>
        <dbReference type="ARBA" id="ARBA00022723"/>
    </source>
</evidence>
<gene>
    <name evidence="8" type="ORF">WA026_016981</name>
</gene>
<dbReference type="PROSITE" id="PS51450">
    <property type="entry name" value="LRR"/>
    <property type="match status" value="1"/>
</dbReference>
<keyword evidence="5" id="KW-0862">Zinc</keyword>
<dbReference type="PANTHER" id="PTHR48051">
    <property type="match status" value="1"/>
</dbReference>
<evidence type="ECO:0000313" key="9">
    <source>
        <dbReference type="Proteomes" id="UP001431783"/>
    </source>
</evidence>
<dbReference type="SMART" id="SM00364">
    <property type="entry name" value="LRR_BAC"/>
    <property type="match status" value="4"/>
</dbReference>
<dbReference type="InterPro" id="IPR003591">
    <property type="entry name" value="Leu-rich_rpt_typical-subtyp"/>
</dbReference>
<dbReference type="InterPro" id="IPR001841">
    <property type="entry name" value="Znf_RING"/>
</dbReference>
<dbReference type="SUPFAM" id="SSF57850">
    <property type="entry name" value="RING/U-box"/>
    <property type="match status" value="1"/>
</dbReference>
<dbReference type="Gene3D" id="3.80.10.10">
    <property type="entry name" value="Ribonuclease Inhibitor"/>
    <property type="match status" value="1"/>
</dbReference>
<evidence type="ECO:0000256" key="3">
    <source>
        <dbReference type="ARBA" id="ARBA00022737"/>
    </source>
</evidence>
<name>A0AAW1UB15_9CUCU</name>
<dbReference type="PANTHER" id="PTHR48051:SF47">
    <property type="entry name" value="LEUCINE RICH REPEAT AND STERILE ALPHA MOTIF CONTAINING 1"/>
    <property type="match status" value="1"/>
</dbReference>
<keyword evidence="4 6" id="KW-0863">Zinc-finger</keyword>
<keyword evidence="9" id="KW-1185">Reference proteome</keyword>
<organism evidence="8 9">
    <name type="scientific">Henosepilachna vigintioctopunctata</name>
    <dbReference type="NCBI Taxonomy" id="420089"/>
    <lineage>
        <taxon>Eukaryota</taxon>
        <taxon>Metazoa</taxon>
        <taxon>Ecdysozoa</taxon>
        <taxon>Arthropoda</taxon>
        <taxon>Hexapoda</taxon>
        <taxon>Insecta</taxon>
        <taxon>Pterygota</taxon>
        <taxon>Neoptera</taxon>
        <taxon>Endopterygota</taxon>
        <taxon>Coleoptera</taxon>
        <taxon>Polyphaga</taxon>
        <taxon>Cucujiformia</taxon>
        <taxon>Coccinelloidea</taxon>
        <taxon>Coccinellidae</taxon>
        <taxon>Epilachninae</taxon>
        <taxon>Epilachnini</taxon>
        <taxon>Henosepilachna</taxon>
    </lineage>
</organism>
<dbReference type="InterPro" id="IPR032675">
    <property type="entry name" value="LRR_dom_sf"/>
</dbReference>
<evidence type="ECO:0000256" key="5">
    <source>
        <dbReference type="ARBA" id="ARBA00022833"/>
    </source>
</evidence>
<dbReference type="FunFam" id="1.10.1170.10:FF:000002">
    <property type="entry name" value="Baculoviral IAP repeat containing 7"/>
    <property type="match status" value="1"/>
</dbReference>
<dbReference type="Proteomes" id="UP001431783">
    <property type="component" value="Unassembled WGS sequence"/>
</dbReference>
<proteinExistence type="predicted"/>
<dbReference type="GO" id="GO:0005737">
    <property type="term" value="C:cytoplasm"/>
    <property type="evidence" value="ECO:0007669"/>
    <property type="project" value="TreeGrafter"/>
</dbReference>